<dbReference type="RefSeq" id="WP_026483520.1">
    <property type="nucleotide sequence ID" value="NZ_CP032153.1"/>
</dbReference>
<dbReference type="GO" id="GO:0003964">
    <property type="term" value="F:RNA-directed DNA polymerase activity"/>
    <property type="evidence" value="ECO:0007669"/>
    <property type="project" value="UniProtKB-KW"/>
</dbReference>
<dbReference type="EMBL" id="CP032153">
    <property type="protein sequence ID" value="AYN22484.1"/>
    <property type="molecule type" value="Genomic_DNA"/>
</dbReference>
<dbReference type="InterPro" id="IPR013597">
    <property type="entry name" value="Mat_intron_G2"/>
</dbReference>
<dbReference type="PANTHER" id="PTHR34047:SF8">
    <property type="entry name" value="PROTEIN YKFC"/>
    <property type="match status" value="1"/>
</dbReference>
<keyword evidence="3" id="KW-0695">RNA-directed DNA polymerase</keyword>
<proteinExistence type="inferred from homology"/>
<sequence>MIAKAINTPLESVRVLQRKLYLAAKANPKRKFGVLYDKVCQIDVLWSAYEQVRSNKGAPGIDRQTFDVIESEIGVATFLDEIRIQLIGKRYKPMPVRRVYIPKTDGTQRPLGIPVIADRVVQAAVKLVIEPVFEASFKDFSYGFRPRKSAQQALREIYKWLNFKCHWVVDADLKSYFDTIPHDKLLLSVRSKVIDRSVVKLIEMWLTAGVMEDMRVRKETTGTPQGGVISPLLANLYLHWLDHTWETKAFGKRPHDAHIVRYADDFVILCKENPEFYLEQAKKVLDRLGLTLNAQKTRVVNAREEPFDFLGHRFAVQPSKLTGKLKTYYYPTPKAMKSVKRKIREVVRTGQHWNLPQLIKEKVNPILRGWGNYFKTGNSRKHFLSIANYTTWTLCIMLRKKHKKRAKGWRDHPPSWFYEYHGLFKLYGLSVTGDESGRYARPVPL</sequence>
<feature type="domain" description="Reverse transcriptase" evidence="2">
    <location>
        <begin position="82"/>
        <end position="314"/>
    </location>
</feature>
<dbReference type="Pfam" id="PF08388">
    <property type="entry name" value="GIIM"/>
    <property type="match status" value="1"/>
</dbReference>
<keyword evidence="3" id="KW-0808">Transferase</keyword>
<dbReference type="EMBL" id="CP032153">
    <property type="protein sequence ID" value="AYN21993.1"/>
    <property type="molecule type" value="Genomic_DNA"/>
</dbReference>
<dbReference type="EC" id="2.7.7.49" evidence="3"/>
<gene>
    <name evidence="3" type="primary">ltrA</name>
    <name evidence="3" type="ORF">D3M96_16520</name>
    <name evidence="4" type="ORF">D3M96_19155</name>
</gene>
<protein>
    <submittedName>
        <fullName evidence="3">Group II intron reverse transcriptase/maturase</fullName>
        <ecNumber evidence="3">2.7.7.49</ecNumber>
    </submittedName>
</protein>
<dbReference type="Proteomes" id="UP000268070">
    <property type="component" value="Chromosome"/>
</dbReference>
<dbReference type="Pfam" id="PF00078">
    <property type="entry name" value="RVT_1"/>
    <property type="match status" value="1"/>
</dbReference>
<evidence type="ECO:0000313" key="5">
    <source>
        <dbReference type="Proteomes" id="UP000268070"/>
    </source>
</evidence>
<evidence type="ECO:0000313" key="4">
    <source>
        <dbReference type="EMBL" id="AYN22484.1"/>
    </source>
</evidence>
<reference evidence="3 5" key="1">
    <citation type="submission" date="2018-09" db="EMBL/GenBank/DDBJ databases">
        <title>Complete genome sequence of the hydrocarbonoclastic bacterium Alcaligenes aquatilis QD168, isolated from a crude-oil polluted marine sediment of Central Chile.</title>
        <authorList>
            <person name="Duran R.E."/>
            <person name="Barra B."/>
            <person name="Salva-Serra F."/>
            <person name="Mendez V."/>
            <person name="Moore E.R.B."/>
            <person name="Seeger M."/>
        </authorList>
    </citation>
    <scope>NUCLEOTIDE SEQUENCE [LARGE SCALE GENOMIC DNA]</scope>
    <source>
        <strain evidence="3 5">QD168</strain>
    </source>
</reference>
<evidence type="ECO:0000256" key="1">
    <source>
        <dbReference type="ARBA" id="ARBA00034120"/>
    </source>
</evidence>
<dbReference type="PANTHER" id="PTHR34047">
    <property type="entry name" value="NUCLEAR INTRON MATURASE 1, MITOCHONDRIAL-RELATED"/>
    <property type="match status" value="1"/>
</dbReference>
<dbReference type="InterPro" id="IPR000477">
    <property type="entry name" value="RT_dom"/>
</dbReference>
<accession>A0A3G2HY59</accession>
<dbReference type="InterPro" id="IPR051083">
    <property type="entry name" value="GrpII_Intron_Splice-Mob/Def"/>
</dbReference>
<dbReference type="OrthoDB" id="8538592at2"/>
<dbReference type="KEGG" id="aaqu:D3M96_19155"/>
<dbReference type="InterPro" id="IPR043502">
    <property type="entry name" value="DNA/RNA_pol_sf"/>
</dbReference>
<dbReference type="AlphaFoldDB" id="A0A3G2HY59"/>
<comment type="similarity">
    <text evidence="1">Belongs to the bacterial reverse transcriptase family.</text>
</comment>
<organism evidence="3 5">
    <name type="scientific">Alcaligenes aquatilis</name>
    <dbReference type="NCBI Taxonomy" id="323284"/>
    <lineage>
        <taxon>Bacteria</taxon>
        <taxon>Pseudomonadati</taxon>
        <taxon>Pseudomonadota</taxon>
        <taxon>Betaproteobacteria</taxon>
        <taxon>Burkholderiales</taxon>
        <taxon>Alcaligenaceae</taxon>
        <taxon>Alcaligenes</taxon>
    </lineage>
</organism>
<evidence type="ECO:0000259" key="2">
    <source>
        <dbReference type="PROSITE" id="PS50878"/>
    </source>
</evidence>
<dbReference type="InterPro" id="IPR030931">
    <property type="entry name" value="Group_II_RT_mat"/>
</dbReference>
<dbReference type="CDD" id="cd01651">
    <property type="entry name" value="RT_G2_intron"/>
    <property type="match status" value="1"/>
</dbReference>
<dbReference type="SUPFAM" id="SSF56672">
    <property type="entry name" value="DNA/RNA polymerases"/>
    <property type="match status" value="1"/>
</dbReference>
<evidence type="ECO:0000313" key="3">
    <source>
        <dbReference type="EMBL" id="AYN21993.1"/>
    </source>
</evidence>
<dbReference type="KEGG" id="aaqu:D3M96_16520"/>
<dbReference type="PROSITE" id="PS50878">
    <property type="entry name" value="RT_POL"/>
    <property type="match status" value="1"/>
</dbReference>
<keyword evidence="3" id="KW-0548">Nucleotidyltransferase</keyword>
<dbReference type="NCBIfam" id="TIGR04416">
    <property type="entry name" value="group_II_RT_mat"/>
    <property type="match status" value="1"/>
</dbReference>
<name>A0A3G2HY59_9BURK</name>